<evidence type="ECO:0000256" key="3">
    <source>
        <dbReference type="ARBA" id="ARBA00023273"/>
    </source>
</evidence>
<dbReference type="CDD" id="cd06738">
    <property type="entry name" value="PDZ2_harmonin"/>
    <property type="match status" value="1"/>
</dbReference>
<dbReference type="GO" id="GO:0032426">
    <property type="term" value="C:stereocilium tip"/>
    <property type="evidence" value="ECO:0007669"/>
    <property type="project" value="TreeGrafter"/>
</dbReference>
<dbReference type="KEGG" id="bgt:106059521"/>
<dbReference type="VEuPathDB" id="VectorBase:BGLAX_043905"/>
<dbReference type="VEuPathDB" id="VectorBase:BGLB027783"/>
<dbReference type="EnsemblMetazoa" id="BGLB027783-RD">
    <property type="protein sequence ID" value="BGLB027783-PD"/>
    <property type="gene ID" value="BGLB027783"/>
</dbReference>
<dbReference type="Gene3D" id="2.30.42.10">
    <property type="match status" value="3"/>
</dbReference>
<accession>A0A2C9L705</accession>
<feature type="region of interest" description="Disordered" evidence="4">
    <location>
        <begin position="312"/>
        <end position="378"/>
    </location>
</feature>
<feature type="compositionally biased region" description="Polar residues" evidence="4">
    <location>
        <begin position="312"/>
        <end position="327"/>
    </location>
</feature>
<dbReference type="GO" id="GO:0005886">
    <property type="term" value="C:plasma membrane"/>
    <property type="evidence" value="ECO:0007669"/>
    <property type="project" value="TreeGrafter"/>
</dbReference>
<dbReference type="RefSeq" id="XP_013072613.2">
    <property type="nucleotide sequence ID" value="XM_013217159.2"/>
</dbReference>
<dbReference type="SMART" id="SM00228">
    <property type="entry name" value="PDZ"/>
    <property type="match status" value="3"/>
</dbReference>
<sequence length="598" mass="66836">MLSSRGIKLHLARRRVKEIIPSEDEREKLFTLLRQYQASRDLNRLLFDLRILLNEPNKLELYDIMRPMILMKHQIEYSKKVPAVPGVKLRLVRLIRRPGESLGFSVRGGYEHGVGIFVTQVTPDSQADRQGLRVGDEIVRVNGFNISEAIHEDVLNLIKSKDEILLKVTYIGMVPQKTEPSEPVKWDYVKQLLDDSVEDEALSRKGRPRDIKIFVDSTGYASIGCSILSDPGPAARYPGIYIVKVTPGSIAEEVGLEPGDQIIEVNDTSFRNITWKEAVLALKSSRQLHMIIRKKTGSQLLQRLNNRRDSVTSNITSLRRDSNTSNMAPIPRSSIDYGSNALSYDSNKELPPIPSSPDTDIPALQLSPEKEERRSSQAWNHSLHFEELKFVQQELARKRQLEGPSVPPPSSDHSPRATPPSMLSTMAEVHDSSIGVRRPSTDPSLLSGAAAIMAERKLSKQFNSLALLGPLADYEWISKVPGHIYELFKLEDLDGRPLKGLVYKKNLDLGIDIEGGIGSPLGGRILVSAVYEGGVAQLSGQIQVGDQLMMVNGQSLLNITIQQAEQILQQASLTNRDQIDIYYCETTLVNDEDNTTYF</sequence>
<dbReference type="Pfam" id="PF00595">
    <property type="entry name" value="PDZ"/>
    <property type="match status" value="3"/>
</dbReference>
<comment type="subcellular location">
    <subcellularLocation>
        <location evidence="1">Cell projection</location>
    </subcellularLocation>
</comment>
<dbReference type="Pfam" id="PF21219">
    <property type="entry name" value="USH1C_N"/>
    <property type="match status" value="1"/>
</dbReference>
<dbReference type="Gene3D" id="1.20.1160.20">
    <property type="match status" value="1"/>
</dbReference>
<evidence type="ECO:0000259" key="5">
    <source>
        <dbReference type="PROSITE" id="PS50106"/>
    </source>
</evidence>
<keyword evidence="2" id="KW-0677">Repeat</keyword>
<dbReference type="Proteomes" id="UP000076420">
    <property type="component" value="Unassembled WGS sequence"/>
</dbReference>
<feature type="compositionally biased region" description="Polar residues" evidence="4">
    <location>
        <begin position="336"/>
        <end position="345"/>
    </location>
</feature>
<dbReference type="PANTHER" id="PTHR23116:SF36">
    <property type="entry name" value="HARMONIN"/>
    <property type="match status" value="1"/>
</dbReference>
<evidence type="ECO:0000256" key="1">
    <source>
        <dbReference type="ARBA" id="ARBA00004316"/>
    </source>
</evidence>
<dbReference type="PROSITE" id="PS50106">
    <property type="entry name" value="PDZ"/>
    <property type="match status" value="3"/>
</dbReference>
<evidence type="ECO:0000313" key="6">
    <source>
        <dbReference type="EnsemblMetazoa" id="BGLB027783-PD"/>
    </source>
</evidence>
<protein>
    <recommendedName>
        <fullName evidence="5">PDZ domain-containing protein</fullName>
    </recommendedName>
</protein>
<evidence type="ECO:0000256" key="4">
    <source>
        <dbReference type="SAM" id="MobiDB-lite"/>
    </source>
</evidence>
<dbReference type="InterPro" id="IPR030237">
    <property type="entry name" value="Harmonin_N"/>
</dbReference>
<name>A0A2C9L705_BIOGL</name>
<dbReference type="GO" id="GO:0002142">
    <property type="term" value="C:stereocilia ankle link complex"/>
    <property type="evidence" value="ECO:0007669"/>
    <property type="project" value="TreeGrafter"/>
</dbReference>
<evidence type="ECO:0000256" key="2">
    <source>
        <dbReference type="ARBA" id="ARBA00022737"/>
    </source>
</evidence>
<feature type="region of interest" description="Disordered" evidence="4">
    <location>
        <begin position="397"/>
        <end position="421"/>
    </location>
</feature>
<keyword evidence="3" id="KW-0966">Cell projection</keyword>
<dbReference type="CDD" id="cd06737">
    <property type="entry name" value="PDZ1_harmonin"/>
    <property type="match status" value="1"/>
</dbReference>
<organism evidence="6 7">
    <name type="scientific">Biomphalaria glabrata</name>
    <name type="common">Bloodfluke planorb</name>
    <name type="synonym">Freshwater snail</name>
    <dbReference type="NCBI Taxonomy" id="6526"/>
    <lineage>
        <taxon>Eukaryota</taxon>
        <taxon>Metazoa</taxon>
        <taxon>Spiralia</taxon>
        <taxon>Lophotrochozoa</taxon>
        <taxon>Mollusca</taxon>
        <taxon>Gastropoda</taxon>
        <taxon>Heterobranchia</taxon>
        <taxon>Euthyneura</taxon>
        <taxon>Panpulmonata</taxon>
        <taxon>Hygrophila</taxon>
        <taxon>Lymnaeoidea</taxon>
        <taxon>Planorbidae</taxon>
        <taxon>Biomphalaria</taxon>
    </lineage>
</organism>
<dbReference type="GO" id="GO:0005929">
    <property type="term" value="C:cilium"/>
    <property type="evidence" value="ECO:0007669"/>
    <property type="project" value="TreeGrafter"/>
</dbReference>
<dbReference type="AlphaFoldDB" id="A0A2C9L705"/>
<dbReference type="OrthoDB" id="7734647at2759"/>
<gene>
    <name evidence="6" type="primary">106059521</name>
</gene>
<dbReference type="InterPro" id="IPR036034">
    <property type="entry name" value="PDZ_sf"/>
</dbReference>
<feature type="domain" description="PDZ" evidence="5">
    <location>
        <begin position="91"/>
        <end position="160"/>
    </location>
</feature>
<reference evidence="6" key="1">
    <citation type="submission" date="2020-05" db="UniProtKB">
        <authorList>
            <consortium name="EnsemblMetazoa"/>
        </authorList>
    </citation>
    <scope>IDENTIFICATION</scope>
    <source>
        <strain evidence="6">BB02</strain>
    </source>
</reference>
<dbReference type="InterPro" id="IPR051844">
    <property type="entry name" value="USH2_Complex_Protein"/>
</dbReference>
<feature type="domain" description="PDZ" evidence="5">
    <location>
        <begin position="210"/>
        <end position="285"/>
    </location>
</feature>
<proteinExistence type="predicted"/>
<evidence type="ECO:0000313" key="7">
    <source>
        <dbReference type="Proteomes" id="UP000076420"/>
    </source>
</evidence>
<feature type="domain" description="PDZ" evidence="5">
    <location>
        <begin position="509"/>
        <end position="571"/>
    </location>
</feature>
<dbReference type="InterPro" id="IPR001478">
    <property type="entry name" value="PDZ"/>
</dbReference>
<dbReference type="STRING" id="6526.A0A2C9L705"/>
<dbReference type="SUPFAM" id="SSF50156">
    <property type="entry name" value="PDZ domain-like"/>
    <property type="match status" value="3"/>
</dbReference>
<dbReference type="PANTHER" id="PTHR23116">
    <property type="entry name" value="PDZ DOMAIN CONTAINING WHIRLIN AND HARMONIN-RELATED"/>
    <property type="match status" value="1"/>
</dbReference>